<evidence type="ECO:0000313" key="2">
    <source>
        <dbReference type="EMBL" id="RFM28718.1"/>
    </source>
</evidence>
<dbReference type="OrthoDB" id="651988at2"/>
<dbReference type="PANTHER" id="PTHR37299">
    <property type="entry name" value="TRANSCRIPTIONAL REGULATOR-RELATED"/>
    <property type="match status" value="1"/>
</dbReference>
<reference evidence="2 3" key="1">
    <citation type="submission" date="2018-08" db="EMBL/GenBank/DDBJ databases">
        <title>Chitinophagaceae sp. K23C18032701, a novel bacterium isolated from forest soil.</title>
        <authorList>
            <person name="Wang C."/>
        </authorList>
    </citation>
    <scope>NUCLEOTIDE SEQUENCE [LARGE SCALE GENOMIC DNA]</scope>
    <source>
        <strain evidence="2 3">K23C18032701</strain>
    </source>
</reference>
<dbReference type="AlphaFoldDB" id="A0A3E1NLP6"/>
<sequence length="203" mass="23545">MDNQNAKTDGMMNVQKHGFGQDFILVRDYLLYVRGNETFNLDGFETPGVHRLKSDHRLPEDQVAYLLSSLEGNAAIPDLGDVLSRHKASAWKKSFLVFKNQKYTTVQTDNIAFFYIRNNAVSMMCFDKQVYTLSYSLDQITGAVSPQQFFRINRQYIVNFNAIKEVELYYMRKLCVKLIVEAPDQLLINKEKTTGFLAWMENR</sequence>
<keyword evidence="3" id="KW-1185">Reference proteome</keyword>
<dbReference type="PANTHER" id="PTHR37299:SF1">
    <property type="entry name" value="STAGE 0 SPORULATION PROTEIN A HOMOLOG"/>
    <property type="match status" value="1"/>
</dbReference>
<proteinExistence type="predicted"/>
<dbReference type="Proteomes" id="UP000261284">
    <property type="component" value="Unassembled WGS sequence"/>
</dbReference>
<accession>A0A3E1NLP6</accession>
<feature type="domain" description="HTH LytTR-type" evidence="1">
    <location>
        <begin position="95"/>
        <end position="167"/>
    </location>
</feature>
<dbReference type="GO" id="GO:0003677">
    <property type="term" value="F:DNA binding"/>
    <property type="evidence" value="ECO:0007669"/>
    <property type="project" value="InterPro"/>
</dbReference>
<dbReference type="Pfam" id="PF04397">
    <property type="entry name" value="LytTR"/>
    <property type="match status" value="1"/>
</dbReference>
<organism evidence="2 3">
    <name type="scientific">Deminuibacter soli</name>
    <dbReference type="NCBI Taxonomy" id="2291815"/>
    <lineage>
        <taxon>Bacteria</taxon>
        <taxon>Pseudomonadati</taxon>
        <taxon>Bacteroidota</taxon>
        <taxon>Chitinophagia</taxon>
        <taxon>Chitinophagales</taxon>
        <taxon>Chitinophagaceae</taxon>
        <taxon>Deminuibacter</taxon>
    </lineage>
</organism>
<evidence type="ECO:0000313" key="3">
    <source>
        <dbReference type="Proteomes" id="UP000261284"/>
    </source>
</evidence>
<dbReference type="RefSeq" id="WP_116846707.1">
    <property type="nucleotide sequence ID" value="NZ_QTJU01000002.1"/>
</dbReference>
<dbReference type="InterPro" id="IPR007492">
    <property type="entry name" value="LytTR_DNA-bd_dom"/>
</dbReference>
<dbReference type="GO" id="GO:0000156">
    <property type="term" value="F:phosphorelay response regulator activity"/>
    <property type="evidence" value="ECO:0007669"/>
    <property type="project" value="InterPro"/>
</dbReference>
<dbReference type="SMART" id="SM00850">
    <property type="entry name" value="LytTR"/>
    <property type="match status" value="1"/>
</dbReference>
<dbReference type="EMBL" id="QTJU01000002">
    <property type="protein sequence ID" value="RFM28718.1"/>
    <property type="molecule type" value="Genomic_DNA"/>
</dbReference>
<dbReference type="InterPro" id="IPR046947">
    <property type="entry name" value="LytR-like"/>
</dbReference>
<gene>
    <name evidence="2" type="ORF">DXN05_08005</name>
</gene>
<comment type="caution">
    <text evidence="2">The sequence shown here is derived from an EMBL/GenBank/DDBJ whole genome shotgun (WGS) entry which is preliminary data.</text>
</comment>
<evidence type="ECO:0000259" key="1">
    <source>
        <dbReference type="PROSITE" id="PS50930"/>
    </source>
</evidence>
<dbReference type="PROSITE" id="PS50930">
    <property type="entry name" value="HTH_LYTTR"/>
    <property type="match status" value="1"/>
</dbReference>
<protein>
    <submittedName>
        <fullName evidence="2">LytTR family transcriptional regulator</fullName>
    </submittedName>
</protein>
<name>A0A3E1NLP6_9BACT</name>
<dbReference type="Gene3D" id="2.40.50.1020">
    <property type="entry name" value="LytTr DNA-binding domain"/>
    <property type="match status" value="1"/>
</dbReference>